<protein>
    <submittedName>
        <fullName evidence="1">Uncharacterized protein</fullName>
    </submittedName>
</protein>
<reference evidence="1 2" key="1">
    <citation type="submission" date="2021-03" db="EMBL/GenBank/DDBJ databases">
        <authorList>
            <person name="King G.J."/>
            <person name="Bancroft I."/>
            <person name="Baten A."/>
            <person name="Bloomfield J."/>
            <person name="Borpatragohain P."/>
            <person name="He Z."/>
            <person name="Irish N."/>
            <person name="Irwin J."/>
            <person name="Liu K."/>
            <person name="Mauleon R.P."/>
            <person name="Moore J."/>
            <person name="Morris R."/>
            <person name="Ostergaard L."/>
            <person name="Wang B."/>
            <person name="Wells R."/>
        </authorList>
    </citation>
    <scope>NUCLEOTIDE SEQUENCE [LARGE SCALE GENOMIC DNA]</scope>
    <source>
        <strain evidence="1">R-o-18</strain>
        <tissue evidence="1">Leaf</tissue>
    </source>
</reference>
<accession>A0ABQ7KMC9</accession>
<evidence type="ECO:0000313" key="1">
    <source>
        <dbReference type="EMBL" id="KAG5375669.1"/>
    </source>
</evidence>
<evidence type="ECO:0000313" key="2">
    <source>
        <dbReference type="Proteomes" id="UP000823674"/>
    </source>
</evidence>
<comment type="caution">
    <text evidence="1">The sequence shown here is derived from an EMBL/GenBank/DDBJ whole genome shotgun (WGS) entry which is preliminary data.</text>
</comment>
<dbReference type="Proteomes" id="UP000823674">
    <property type="component" value="Chromosome A10"/>
</dbReference>
<feature type="non-terminal residue" evidence="1">
    <location>
        <position position="1"/>
    </location>
</feature>
<keyword evidence="2" id="KW-1185">Reference proteome</keyword>
<organism evidence="1 2">
    <name type="scientific">Brassica rapa subsp. trilocularis</name>
    <dbReference type="NCBI Taxonomy" id="1813537"/>
    <lineage>
        <taxon>Eukaryota</taxon>
        <taxon>Viridiplantae</taxon>
        <taxon>Streptophyta</taxon>
        <taxon>Embryophyta</taxon>
        <taxon>Tracheophyta</taxon>
        <taxon>Spermatophyta</taxon>
        <taxon>Magnoliopsida</taxon>
        <taxon>eudicotyledons</taxon>
        <taxon>Gunneridae</taxon>
        <taxon>Pentapetalae</taxon>
        <taxon>rosids</taxon>
        <taxon>malvids</taxon>
        <taxon>Brassicales</taxon>
        <taxon>Brassicaceae</taxon>
        <taxon>Brassiceae</taxon>
        <taxon>Brassica</taxon>
    </lineage>
</organism>
<name>A0ABQ7KMC9_BRACM</name>
<dbReference type="EMBL" id="JADBGQ010000010">
    <property type="protein sequence ID" value="KAG5375669.1"/>
    <property type="molecule type" value="Genomic_DNA"/>
</dbReference>
<gene>
    <name evidence="1" type="primary">A10p005660.1_BraROA</name>
    <name evidence="1" type="ORF">IGI04_040265</name>
</gene>
<sequence>SGFVGRGVSFSSSSSCNHSVGTEIRTVDFRLNKETRKTLISQRTRISANYHTSSNQDTRITTIKNKKSKKRAKKILFRICHKNGDIPYFPIFTIIFKTSVFIRGNLTFILPCGPSVNRAAAYGFGLGNRRMGLESCFRSLWAVFRHDTFTTNFPRFLIRVV</sequence>
<proteinExistence type="predicted"/>